<keyword evidence="4" id="KW-1185">Reference proteome</keyword>
<proteinExistence type="predicted"/>
<accession>A0A284R1X0</accession>
<protein>
    <recommendedName>
        <fullName evidence="5">Macrofage activating glycoprotein</fullName>
    </recommendedName>
</protein>
<dbReference type="STRING" id="47428.A0A284R1X0"/>
<dbReference type="OrthoDB" id="2564904at2759"/>
<dbReference type="OMA" id="NTEWNAN"/>
<keyword evidence="2" id="KW-0732">Signal</keyword>
<evidence type="ECO:0008006" key="5">
    <source>
        <dbReference type="Google" id="ProtNLM"/>
    </source>
</evidence>
<organism evidence="3 4">
    <name type="scientific">Armillaria ostoyae</name>
    <name type="common">Armillaria root rot fungus</name>
    <dbReference type="NCBI Taxonomy" id="47428"/>
    <lineage>
        <taxon>Eukaryota</taxon>
        <taxon>Fungi</taxon>
        <taxon>Dikarya</taxon>
        <taxon>Basidiomycota</taxon>
        <taxon>Agaricomycotina</taxon>
        <taxon>Agaricomycetes</taxon>
        <taxon>Agaricomycetidae</taxon>
        <taxon>Agaricales</taxon>
        <taxon>Marasmiineae</taxon>
        <taxon>Physalacriaceae</taxon>
        <taxon>Armillaria</taxon>
    </lineage>
</organism>
<evidence type="ECO:0000256" key="1">
    <source>
        <dbReference type="SAM" id="MobiDB-lite"/>
    </source>
</evidence>
<feature type="region of interest" description="Disordered" evidence="1">
    <location>
        <begin position="225"/>
        <end position="249"/>
    </location>
</feature>
<gene>
    <name evidence="3" type="ORF">ARMOST_06054</name>
</gene>
<feature type="region of interest" description="Disordered" evidence="1">
    <location>
        <begin position="263"/>
        <end position="283"/>
    </location>
</feature>
<name>A0A284R1X0_ARMOS</name>
<feature type="chain" id="PRO_5012018221" description="Macrofage activating glycoprotein" evidence="2">
    <location>
        <begin position="18"/>
        <end position="331"/>
    </location>
</feature>
<reference evidence="4" key="1">
    <citation type="journal article" date="2017" name="Nat. Ecol. Evol.">
        <title>Genome expansion and lineage-specific genetic innovations in the forest pathogenic fungi Armillaria.</title>
        <authorList>
            <person name="Sipos G."/>
            <person name="Prasanna A.N."/>
            <person name="Walter M.C."/>
            <person name="O'Connor E."/>
            <person name="Balint B."/>
            <person name="Krizsan K."/>
            <person name="Kiss B."/>
            <person name="Hess J."/>
            <person name="Varga T."/>
            <person name="Slot J."/>
            <person name="Riley R."/>
            <person name="Boka B."/>
            <person name="Rigling D."/>
            <person name="Barry K."/>
            <person name="Lee J."/>
            <person name="Mihaltcheva S."/>
            <person name="LaButti K."/>
            <person name="Lipzen A."/>
            <person name="Waldron R."/>
            <person name="Moloney N.M."/>
            <person name="Sperisen C."/>
            <person name="Kredics L."/>
            <person name="Vagvoelgyi C."/>
            <person name="Patrignani A."/>
            <person name="Fitzpatrick D."/>
            <person name="Nagy I."/>
            <person name="Doyle S."/>
            <person name="Anderson J.B."/>
            <person name="Grigoriev I.V."/>
            <person name="Gueldener U."/>
            <person name="Muensterkoetter M."/>
            <person name="Nagy L.G."/>
        </authorList>
    </citation>
    <scope>NUCLEOTIDE SEQUENCE [LARGE SCALE GENOMIC DNA]</scope>
    <source>
        <strain evidence="4">C18/9</strain>
    </source>
</reference>
<evidence type="ECO:0000313" key="4">
    <source>
        <dbReference type="Proteomes" id="UP000219338"/>
    </source>
</evidence>
<dbReference type="AlphaFoldDB" id="A0A284R1X0"/>
<feature type="signal peptide" evidence="2">
    <location>
        <begin position="1"/>
        <end position="17"/>
    </location>
</feature>
<sequence length="331" mass="34439">MVSRFALLSSFAGVAYAQYTATYLPNNAPATSEQGQAGTNKCGTTNDQKSNCQNAYINSIDDFCLWSPPEPGPNSGIGETERIEVSWCLKSGYGTRTIPADAITGAHFVKTPDFVQVTGAGDFTKMNIPAGDSGGELDPHGADGNGNPIGGLVFSSAFGELQQIHEWTSFMAADQFCFRACNPTGNNAPGWCQHIYDVMGCAWNMPANYSSGVFESCQGDSGQPMGVYDGATWQQGQPNTPAPHPIPSSSQCTTVTALGGAATTTSKSSTITSTPSPSGSSATTAKAQVSATATQSSAAFSLVRSMDGCDRYIYSMGSALLFSLLGAVIVL</sequence>
<evidence type="ECO:0000256" key="2">
    <source>
        <dbReference type="SAM" id="SignalP"/>
    </source>
</evidence>
<dbReference type="EMBL" id="FUEG01000003">
    <property type="protein sequence ID" value="SJL02719.1"/>
    <property type="molecule type" value="Genomic_DNA"/>
</dbReference>
<evidence type="ECO:0000313" key="3">
    <source>
        <dbReference type="EMBL" id="SJL02719.1"/>
    </source>
</evidence>
<dbReference type="Proteomes" id="UP000219338">
    <property type="component" value="Unassembled WGS sequence"/>
</dbReference>